<proteinExistence type="predicted"/>
<gene>
    <name evidence="1" type="ORF">SDC9_184000</name>
</gene>
<organism evidence="1">
    <name type="scientific">bioreactor metagenome</name>
    <dbReference type="NCBI Taxonomy" id="1076179"/>
    <lineage>
        <taxon>unclassified sequences</taxon>
        <taxon>metagenomes</taxon>
        <taxon>ecological metagenomes</taxon>
    </lineage>
</organism>
<evidence type="ECO:0000313" key="1">
    <source>
        <dbReference type="EMBL" id="MPN36491.1"/>
    </source>
</evidence>
<reference evidence="1" key="1">
    <citation type="submission" date="2019-08" db="EMBL/GenBank/DDBJ databases">
        <authorList>
            <person name="Kucharzyk K."/>
            <person name="Murdoch R.W."/>
            <person name="Higgins S."/>
            <person name="Loffler F."/>
        </authorList>
    </citation>
    <scope>NUCLEOTIDE SEQUENCE</scope>
</reference>
<dbReference type="AlphaFoldDB" id="A0A645HBS4"/>
<dbReference type="EMBL" id="VSSQ01090645">
    <property type="protein sequence ID" value="MPN36491.1"/>
    <property type="molecule type" value="Genomic_DNA"/>
</dbReference>
<protein>
    <submittedName>
        <fullName evidence="1">Uncharacterized protein</fullName>
    </submittedName>
</protein>
<name>A0A645HBS4_9ZZZZ</name>
<accession>A0A645HBS4</accession>
<sequence>MLLEQLARLQQFDQLPHRLQPGVEPELGGEEIVRLDRKLHMVEDRHGDSRNVGFGLHHFDHAQIGGDEFRRAPSGIKADETFKSAAQFPVGFAVGLDQRPALAQLQLELLLLELERGQEAPVLLQRVILGFEFGFGQFQLCHTGPSTDSWARIASPVHF</sequence>
<comment type="caution">
    <text evidence="1">The sequence shown here is derived from an EMBL/GenBank/DDBJ whole genome shotgun (WGS) entry which is preliminary data.</text>
</comment>